<comment type="caution">
    <text evidence="10">The sequence shown here is derived from an EMBL/GenBank/DDBJ whole genome shotgun (WGS) entry which is preliminary data.</text>
</comment>
<organism evidence="10 11">
    <name type="scientific">Ruicaihuangia caeni</name>
    <dbReference type="NCBI Taxonomy" id="3042517"/>
    <lineage>
        <taxon>Bacteria</taxon>
        <taxon>Bacillati</taxon>
        <taxon>Actinomycetota</taxon>
        <taxon>Actinomycetes</taxon>
        <taxon>Micrococcales</taxon>
        <taxon>Microbacteriaceae</taxon>
        <taxon>Ruicaihuangia</taxon>
    </lineage>
</organism>
<feature type="signal peptide" evidence="8">
    <location>
        <begin position="1"/>
        <end position="21"/>
    </location>
</feature>
<gene>
    <name evidence="10" type="ORF">QF206_00785</name>
</gene>
<keyword evidence="8" id="KW-0732">Signal</keyword>
<dbReference type="SUPFAM" id="SSF54534">
    <property type="entry name" value="FKBP-like"/>
    <property type="match status" value="2"/>
</dbReference>
<dbReference type="PROSITE" id="PS50059">
    <property type="entry name" value="FKBP_PPIASE"/>
    <property type="match status" value="2"/>
</dbReference>
<evidence type="ECO:0000313" key="10">
    <source>
        <dbReference type="EMBL" id="MDI2097503.1"/>
    </source>
</evidence>
<dbReference type="PANTHER" id="PTHR46046">
    <property type="entry name" value="PEPTIDYLPROLYL ISOMERASE"/>
    <property type="match status" value="1"/>
</dbReference>
<keyword evidence="11" id="KW-1185">Reference proteome</keyword>
<evidence type="ECO:0000256" key="5">
    <source>
        <dbReference type="ARBA" id="ARBA00023235"/>
    </source>
</evidence>
<evidence type="ECO:0000313" key="11">
    <source>
        <dbReference type="Proteomes" id="UP001321506"/>
    </source>
</evidence>
<dbReference type="Pfam" id="PF00254">
    <property type="entry name" value="FKBP_C"/>
    <property type="match status" value="1"/>
</dbReference>
<dbReference type="GO" id="GO:0003755">
    <property type="term" value="F:peptidyl-prolyl cis-trans isomerase activity"/>
    <property type="evidence" value="ECO:0007669"/>
    <property type="project" value="UniProtKB-KW"/>
</dbReference>
<keyword evidence="3" id="KW-0677">Repeat</keyword>
<reference evidence="10 11" key="1">
    <citation type="submission" date="2023-04" db="EMBL/GenBank/DDBJ databases">
        <title>Klugiella caeni sp. nov. isolated from the sludge of biochemical tank.</title>
        <authorList>
            <person name="Geng K."/>
        </authorList>
    </citation>
    <scope>NUCLEOTIDE SEQUENCE [LARGE SCALE GENOMIC DNA]</scope>
    <source>
        <strain evidence="10 11">YN-L-19</strain>
    </source>
</reference>
<feature type="region of interest" description="Disordered" evidence="7">
    <location>
        <begin position="21"/>
        <end position="45"/>
    </location>
</feature>
<keyword evidence="5 6" id="KW-0413">Isomerase</keyword>
<sequence>MRAFAALTVTVALTAALAGCAANPDTDSNPDESAAPSPAGSTDCLASGGSGVDAVSVTGEFGTTPVIEFEAPLSVEKTQRAVAIEGDGDLIASGDDVNVYFGLWNATTGEEIPGTGFTEGAEVPMAVDEQQILPGLVKTLQCAPEGSRVVGVLPPADLWGAQGLADLEVKGTDSLVFVADIVSRVKPLEPATWTENVPTVDLESEAPVVTLPQTEPSPELQLAVLEEGNGDVVEDGATVTVHYQGTSWNTGEIFDQSYTRGEPATFSTDGVIPGFAAAMIGQKVGSTVIVTIPPKDAYGPEGAGHALSGQTLVFLIQIEDAQ</sequence>
<dbReference type="Proteomes" id="UP001321506">
    <property type="component" value="Unassembled WGS sequence"/>
</dbReference>
<dbReference type="InterPro" id="IPR046357">
    <property type="entry name" value="PPIase_dom_sf"/>
</dbReference>
<name>A0AAW6T6Q4_9MICO</name>
<dbReference type="PANTHER" id="PTHR46046:SF5">
    <property type="entry name" value="PEPTIDYLPROLYL ISOMERASE"/>
    <property type="match status" value="1"/>
</dbReference>
<dbReference type="EMBL" id="JASATX010000001">
    <property type="protein sequence ID" value="MDI2097503.1"/>
    <property type="molecule type" value="Genomic_DNA"/>
</dbReference>
<dbReference type="InterPro" id="IPR001179">
    <property type="entry name" value="PPIase_FKBP_dom"/>
</dbReference>
<feature type="chain" id="PRO_5043611034" description="peptidylprolyl isomerase" evidence="8">
    <location>
        <begin position="22"/>
        <end position="322"/>
    </location>
</feature>
<accession>A0AAW6T6Q4</accession>
<feature type="domain" description="PPIase FKBP-type" evidence="9">
    <location>
        <begin position="94"/>
        <end position="185"/>
    </location>
</feature>
<dbReference type="AlphaFoldDB" id="A0AAW6T6Q4"/>
<evidence type="ECO:0000256" key="3">
    <source>
        <dbReference type="ARBA" id="ARBA00022737"/>
    </source>
</evidence>
<evidence type="ECO:0000256" key="8">
    <source>
        <dbReference type="SAM" id="SignalP"/>
    </source>
</evidence>
<dbReference type="RefSeq" id="WP_281487296.1">
    <property type="nucleotide sequence ID" value="NZ_CP159582.1"/>
</dbReference>
<evidence type="ECO:0000256" key="6">
    <source>
        <dbReference type="PROSITE-ProRule" id="PRU00277"/>
    </source>
</evidence>
<dbReference type="PROSITE" id="PS51257">
    <property type="entry name" value="PROKAR_LIPOPROTEIN"/>
    <property type="match status" value="1"/>
</dbReference>
<evidence type="ECO:0000256" key="1">
    <source>
        <dbReference type="ARBA" id="ARBA00000971"/>
    </source>
</evidence>
<comment type="catalytic activity">
    <reaction evidence="1 6">
        <text>[protein]-peptidylproline (omega=180) = [protein]-peptidylproline (omega=0)</text>
        <dbReference type="Rhea" id="RHEA:16237"/>
        <dbReference type="Rhea" id="RHEA-COMP:10747"/>
        <dbReference type="Rhea" id="RHEA-COMP:10748"/>
        <dbReference type="ChEBI" id="CHEBI:83833"/>
        <dbReference type="ChEBI" id="CHEBI:83834"/>
        <dbReference type="EC" id="5.2.1.8"/>
    </reaction>
</comment>
<feature type="domain" description="PPIase FKBP-type" evidence="9">
    <location>
        <begin position="236"/>
        <end position="322"/>
    </location>
</feature>
<evidence type="ECO:0000256" key="7">
    <source>
        <dbReference type="SAM" id="MobiDB-lite"/>
    </source>
</evidence>
<evidence type="ECO:0000256" key="2">
    <source>
        <dbReference type="ARBA" id="ARBA00013194"/>
    </source>
</evidence>
<dbReference type="Gene3D" id="3.10.50.40">
    <property type="match status" value="2"/>
</dbReference>
<protein>
    <recommendedName>
        <fullName evidence="2 6">peptidylprolyl isomerase</fullName>
        <ecNumber evidence="2 6">5.2.1.8</ecNumber>
    </recommendedName>
</protein>
<dbReference type="EC" id="5.2.1.8" evidence="2 6"/>
<dbReference type="InterPro" id="IPR051989">
    <property type="entry name" value="FKBP-like_isomerase"/>
</dbReference>
<proteinExistence type="predicted"/>
<evidence type="ECO:0000259" key="9">
    <source>
        <dbReference type="PROSITE" id="PS50059"/>
    </source>
</evidence>
<keyword evidence="4 6" id="KW-0697">Rotamase</keyword>
<evidence type="ECO:0000256" key="4">
    <source>
        <dbReference type="ARBA" id="ARBA00023110"/>
    </source>
</evidence>